<evidence type="ECO:0000313" key="2">
    <source>
        <dbReference type="EMBL" id="WNC74277.1"/>
    </source>
</evidence>
<dbReference type="InterPro" id="IPR005358">
    <property type="entry name" value="Puta_zinc/iron-chelating_dom"/>
</dbReference>
<accession>A0ABY9TZG7</accession>
<dbReference type="InterPro" id="IPR008228">
    <property type="entry name" value="UCP006173"/>
</dbReference>
<dbReference type="PANTHER" id="PTHR37421">
    <property type="entry name" value="UPF0260 PROTEIN YCGN"/>
    <property type="match status" value="1"/>
</dbReference>
<dbReference type="PANTHER" id="PTHR37421:SF1">
    <property type="entry name" value="UPF0260 PROTEIN YCGN"/>
    <property type="match status" value="1"/>
</dbReference>
<comment type="similarity">
    <text evidence="1">Belongs to the UPF0260 family.</text>
</comment>
<organism evidence="2 3">
    <name type="scientific">Thalassotalea psychrophila</name>
    <dbReference type="NCBI Taxonomy" id="3065647"/>
    <lineage>
        <taxon>Bacteria</taxon>
        <taxon>Pseudomonadati</taxon>
        <taxon>Pseudomonadota</taxon>
        <taxon>Gammaproteobacteria</taxon>
        <taxon>Alteromonadales</taxon>
        <taxon>Colwelliaceae</taxon>
        <taxon>Thalassotalea</taxon>
    </lineage>
</organism>
<evidence type="ECO:0000256" key="1">
    <source>
        <dbReference type="HAMAP-Rule" id="MF_00676"/>
    </source>
</evidence>
<proteinExistence type="inferred from homology"/>
<protein>
    <recommendedName>
        <fullName evidence="1">UPF0260 protein RGQ13_06670</fullName>
    </recommendedName>
</protein>
<dbReference type="Pfam" id="PF03692">
    <property type="entry name" value="CxxCxxCC"/>
    <property type="match status" value="1"/>
</dbReference>
<dbReference type="PIRSF" id="PIRSF006173">
    <property type="entry name" value="UCP006173"/>
    <property type="match status" value="1"/>
</dbReference>
<dbReference type="HAMAP" id="MF_00676">
    <property type="entry name" value="UPF0260"/>
    <property type="match status" value="1"/>
</dbReference>
<dbReference type="EMBL" id="CP134145">
    <property type="protein sequence ID" value="WNC74277.1"/>
    <property type="molecule type" value="Genomic_DNA"/>
</dbReference>
<dbReference type="NCBIfam" id="NF003505">
    <property type="entry name" value="PRK05170.2-3"/>
    <property type="match status" value="1"/>
</dbReference>
<name>A0ABY9TZG7_9GAMM</name>
<keyword evidence="3" id="KW-1185">Reference proteome</keyword>
<sequence>MEPFWQTKSLSEMSESEWESLCDGCGKCCLHKFIDDEDELEVDHDISDEELALLQHAPTDFIREGEELLYTNIVCHLLNDKTCNCSKYSERTRLVPDCVKLTQENLEDIFFMPESCTYRRLHEGRGVPTWHPLLHKGKKSAMHKAGMSVRGKVVKDNEVDTNDYENHIVTWPLADLD</sequence>
<dbReference type="Proteomes" id="UP001258994">
    <property type="component" value="Chromosome"/>
</dbReference>
<evidence type="ECO:0000313" key="3">
    <source>
        <dbReference type="Proteomes" id="UP001258994"/>
    </source>
</evidence>
<reference evidence="3" key="1">
    <citation type="submission" date="2023-09" db="EMBL/GenBank/DDBJ databases">
        <authorList>
            <person name="Li S."/>
            <person name="Li X."/>
            <person name="Zhang C."/>
            <person name="Zhao Z."/>
        </authorList>
    </citation>
    <scope>NUCLEOTIDE SEQUENCE [LARGE SCALE GENOMIC DNA]</scope>
    <source>
        <strain evidence="3">SQ149</strain>
    </source>
</reference>
<gene>
    <name evidence="2" type="ORF">RGQ13_06670</name>
</gene>